<evidence type="ECO:0000313" key="3">
    <source>
        <dbReference type="Proteomes" id="UP000217265"/>
    </source>
</evidence>
<dbReference type="KEGG" id="vbh:CMV30_07250"/>
<dbReference type="AlphaFoldDB" id="A0A290Q5J7"/>
<dbReference type="Pfam" id="PF12092">
    <property type="entry name" value="DUF3568"/>
    <property type="match status" value="1"/>
</dbReference>
<dbReference type="Proteomes" id="UP000217265">
    <property type="component" value="Chromosome"/>
</dbReference>
<feature type="signal peptide" evidence="1">
    <location>
        <begin position="1"/>
        <end position="20"/>
    </location>
</feature>
<protein>
    <recommendedName>
        <fullName evidence="4">DUF3568 domain-containing protein</fullName>
    </recommendedName>
</protein>
<dbReference type="RefSeq" id="WP_096055396.1">
    <property type="nucleotide sequence ID" value="NZ_CP023344.1"/>
</dbReference>
<feature type="chain" id="PRO_5013035963" description="DUF3568 domain-containing protein" evidence="1">
    <location>
        <begin position="21"/>
        <end position="129"/>
    </location>
</feature>
<name>A0A290Q5J7_9BACT</name>
<sequence>MKKHFRLSVLAILALVGSLAGCRSVVLDPTGETTAVYKFGEFQMVFNSTAPKVAEAAIAAIAEAELMLTKSEINKFDAALIARATGDQKVKIKIEEVNRQQTIIRIRYGEGGNLNKSRRLYELIDSKVK</sequence>
<evidence type="ECO:0000256" key="1">
    <source>
        <dbReference type="SAM" id="SignalP"/>
    </source>
</evidence>
<dbReference type="EMBL" id="CP023344">
    <property type="protein sequence ID" value="ATC63764.1"/>
    <property type="molecule type" value="Genomic_DNA"/>
</dbReference>
<dbReference type="PROSITE" id="PS51257">
    <property type="entry name" value="PROKAR_LIPOPROTEIN"/>
    <property type="match status" value="1"/>
</dbReference>
<dbReference type="InterPro" id="IPR021952">
    <property type="entry name" value="Flpp3-like"/>
</dbReference>
<evidence type="ECO:0008006" key="4">
    <source>
        <dbReference type="Google" id="ProtNLM"/>
    </source>
</evidence>
<organism evidence="2 3">
    <name type="scientific">Nibricoccus aquaticus</name>
    <dbReference type="NCBI Taxonomy" id="2576891"/>
    <lineage>
        <taxon>Bacteria</taxon>
        <taxon>Pseudomonadati</taxon>
        <taxon>Verrucomicrobiota</taxon>
        <taxon>Opitutia</taxon>
        <taxon>Opitutales</taxon>
        <taxon>Opitutaceae</taxon>
        <taxon>Nibricoccus</taxon>
    </lineage>
</organism>
<reference evidence="2 3" key="1">
    <citation type="submission" date="2017-09" db="EMBL/GenBank/DDBJ databases">
        <title>Complete genome sequence of Verrucomicrobial strain HZ-65, isolated from freshwater.</title>
        <authorList>
            <person name="Choi A."/>
        </authorList>
    </citation>
    <scope>NUCLEOTIDE SEQUENCE [LARGE SCALE GENOMIC DNA]</scope>
    <source>
        <strain evidence="2 3">HZ-65</strain>
    </source>
</reference>
<accession>A0A290Q5J7</accession>
<keyword evidence="1" id="KW-0732">Signal</keyword>
<keyword evidence="3" id="KW-1185">Reference proteome</keyword>
<evidence type="ECO:0000313" key="2">
    <source>
        <dbReference type="EMBL" id="ATC63764.1"/>
    </source>
</evidence>
<gene>
    <name evidence="2" type="ORF">CMV30_07250</name>
</gene>
<proteinExistence type="predicted"/>
<dbReference type="OrthoDB" id="199741at2"/>